<dbReference type="FunFam" id="3.90.76.10:FF:000001">
    <property type="entry name" value="Oligopeptide ABC transporter substrate-binding protein"/>
    <property type="match status" value="1"/>
</dbReference>
<protein>
    <submittedName>
        <fullName evidence="8">ABC-type oligopeptide transport system, periplasmic component</fullName>
    </submittedName>
</protein>
<dbReference type="OrthoDB" id="403896at2"/>
<feature type="domain" description="Solute-binding protein family 5" evidence="7">
    <location>
        <begin position="74"/>
        <end position="454"/>
    </location>
</feature>
<feature type="chain" id="PRO_5038442714" evidence="6">
    <location>
        <begin position="23"/>
        <end position="533"/>
    </location>
</feature>
<reference evidence="8 9" key="1">
    <citation type="journal article" date="2015" name="Genome Announc.">
        <title>Expanding the biotechnology potential of lactobacilli through comparative genomics of 213 strains and associated genera.</title>
        <authorList>
            <person name="Sun Z."/>
            <person name="Harris H.M."/>
            <person name="McCann A."/>
            <person name="Guo C."/>
            <person name="Argimon S."/>
            <person name="Zhang W."/>
            <person name="Yang X."/>
            <person name="Jeffery I.B."/>
            <person name="Cooney J.C."/>
            <person name="Kagawa T.F."/>
            <person name="Liu W."/>
            <person name="Song Y."/>
            <person name="Salvetti E."/>
            <person name="Wrobel A."/>
            <person name="Rasinkangas P."/>
            <person name="Parkhill J."/>
            <person name="Rea M.C."/>
            <person name="O'Sullivan O."/>
            <person name="Ritari J."/>
            <person name="Douillard F.P."/>
            <person name="Paul Ross R."/>
            <person name="Yang R."/>
            <person name="Briner A.E."/>
            <person name="Felis G.E."/>
            <person name="de Vos W.M."/>
            <person name="Barrangou R."/>
            <person name="Klaenhammer T.R."/>
            <person name="Caufield P.W."/>
            <person name="Cui Y."/>
            <person name="Zhang H."/>
            <person name="O'Toole P.W."/>
        </authorList>
    </citation>
    <scope>NUCLEOTIDE SEQUENCE [LARGE SCALE GENOMIC DNA]</scope>
    <source>
        <strain evidence="8 9">DSM 21775</strain>
    </source>
</reference>
<keyword evidence="5" id="KW-0653">Protein transport</keyword>
<evidence type="ECO:0000256" key="2">
    <source>
        <dbReference type="ARBA" id="ARBA00005695"/>
    </source>
</evidence>
<name>A0A0R2DFE5_9LACO</name>
<dbReference type="GO" id="GO:0042597">
    <property type="term" value="C:periplasmic space"/>
    <property type="evidence" value="ECO:0007669"/>
    <property type="project" value="UniProtKB-ARBA"/>
</dbReference>
<dbReference type="Gene3D" id="3.10.105.10">
    <property type="entry name" value="Dipeptide-binding Protein, Domain 3"/>
    <property type="match status" value="1"/>
</dbReference>
<keyword evidence="4 6" id="KW-0732">Signal</keyword>
<evidence type="ECO:0000256" key="4">
    <source>
        <dbReference type="ARBA" id="ARBA00022729"/>
    </source>
</evidence>
<evidence type="ECO:0000256" key="6">
    <source>
        <dbReference type="SAM" id="SignalP"/>
    </source>
</evidence>
<dbReference type="PANTHER" id="PTHR30290:SF10">
    <property type="entry name" value="PERIPLASMIC OLIGOPEPTIDE-BINDING PROTEIN-RELATED"/>
    <property type="match status" value="1"/>
</dbReference>
<keyword evidence="5" id="KW-0571">Peptide transport</keyword>
<dbReference type="Gene3D" id="3.40.190.10">
    <property type="entry name" value="Periplasmic binding protein-like II"/>
    <property type="match status" value="1"/>
</dbReference>
<dbReference type="InterPro" id="IPR039424">
    <property type="entry name" value="SBP_5"/>
</dbReference>
<dbReference type="GO" id="GO:0015833">
    <property type="term" value="P:peptide transport"/>
    <property type="evidence" value="ECO:0007669"/>
    <property type="project" value="UniProtKB-KW"/>
</dbReference>
<keyword evidence="9" id="KW-1185">Reference proteome</keyword>
<dbReference type="PROSITE" id="PS51257">
    <property type="entry name" value="PROKAR_LIPOPROTEIN"/>
    <property type="match status" value="1"/>
</dbReference>
<evidence type="ECO:0000313" key="9">
    <source>
        <dbReference type="Proteomes" id="UP000051589"/>
    </source>
</evidence>
<evidence type="ECO:0000313" key="8">
    <source>
        <dbReference type="EMBL" id="KRN02681.1"/>
    </source>
</evidence>
<evidence type="ECO:0000259" key="7">
    <source>
        <dbReference type="Pfam" id="PF00496"/>
    </source>
</evidence>
<feature type="signal peptide" evidence="6">
    <location>
        <begin position="1"/>
        <end position="22"/>
    </location>
</feature>
<evidence type="ECO:0000256" key="5">
    <source>
        <dbReference type="ARBA" id="ARBA00022856"/>
    </source>
</evidence>
<dbReference type="AlphaFoldDB" id="A0A0R2DFE5"/>
<accession>A0A0R2DFE5</accession>
<dbReference type="PATRIC" id="fig|1423803.3.peg.1727"/>
<dbReference type="Proteomes" id="UP000051589">
    <property type="component" value="Unassembled WGS sequence"/>
</dbReference>
<organism evidence="8 9">
    <name type="scientific">Levilactobacillus senmaizukei DSM 21775 = NBRC 103853</name>
    <dbReference type="NCBI Taxonomy" id="1423803"/>
    <lineage>
        <taxon>Bacteria</taxon>
        <taxon>Bacillati</taxon>
        <taxon>Bacillota</taxon>
        <taxon>Bacilli</taxon>
        <taxon>Lactobacillales</taxon>
        <taxon>Lactobacillaceae</taxon>
        <taxon>Levilactobacillus</taxon>
    </lineage>
</organism>
<comment type="caution">
    <text evidence="8">The sequence shown here is derived from an EMBL/GenBank/DDBJ whole genome shotgun (WGS) entry which is preliminary data.</text>
</comment>
<evidence type="ECO:0000256" key="3">
    <source>
        <dbReference type="ARBA" id="ARBA00022448"/>
    </source>
</evidence>
<dbReference type="SUPFAM" id="SSF53850">
    <property type="entry name" value="Periplasmic binding protein-like II"/>
    <property type="match status" value="1"/>
</dbReference>
<comment type="similarity">
    <text evidence="2">Belongs to the bacterial solute-binding protein 5 family.</text>
</comment>
<dbReference type="PIRSF" id="PIRSF002741">
    <property type="entry name" value="MppA"/>
    <property type="match status" value="1"/>
</dbReference>
<dbReference type="RefSeq" id="WP_061776145.1">
    <property type="nucleotide sequence ID" value="NZ_AYZH01000005.1"/>
</dbReference>
<dbReference type="Gene3D" id="3.90.76.10">
    <property type="entry name" value="Dipeptide-binding Protein, Domain 1"/>
    <property type="match status" value="1"/>
</dbReference>
<evidence type="ECO:0000256" key="1">
    <source>
        <dbReference type="ARBA" id="ARBA00004196"/>
    </source>
</evidence>
<dbReference type="GO" id="GO:0030313">
    <property type="term" value="C:cell envelope"/>
    <property type="evidence" value="ECO:0007669"/>
    <property type="project" value="UniProtKB-SubCell"/>
</dbReference>
<proteinExistence type="inferred from homology"/>
<dbReference type="PANTHER" id="PTHR30290">
    <property type="entry name" value="PERIPLASMIC BINDING COMPONENT OF ABC TRANSPORTER"/>
    <property type="match status" value="1"/>
</dbReference>
<keyword evidence="3" id="KW-0813">Transport</keyword>
<dbReference type="InterPro" id="IPR030678">
    <property type="entry name" value="Peptide/Ni-bd"/>
</dbReference>
<dbReference type="GO" id="GO:0043190">
    <property type="term" value="C:ATP-binding cassette (ABC) transporter complex"/>
    <property type="evidence" value="ECO:0007669"/>
    <property type="project" value="InterPro"/>
</dbReference>
<comment type="subcellular location">
    <subcellularLocation>
        <location evidence="1">Cell envelope</location>
    </subcellularLocation>
</comment>
<gene>
    <name evidence="8" type="ORF">FD13_GL001675</name>
</gene>
<dbReference type="STRING" id="1423803.FD13_GL001675"/>
<dbReference type="GO" id="GO:1904680">
    <property type="term" value="F:peptide transmembrane transporter activity"/>
    <property type="evidence" value="ECO:0007669"/>
    <property type="project" value="TreeGrafter"/>
</dbReference>
<dbReference type="Pfam" id="PF00496">
    <property type="entry name" value="SBP_bac_5"/>
    <property type="match status" value="1"/>
</dbReference>
<sequence>MKHFVWAAPMSVLLLLSLSACGQASGSTNKNRTLNVTLASEPATADPNKSTDTNSGSVISQTMEGLYTYNKDGKVVAGVATKVVKPTNNGKTYTFNLKKNAKWANGQQVTAQDFVTSLQRWVDPKTKAQYANLLSAFKNYDAVQAGKVSPDKLGVKALSKTKVQFQLNQAVPYFDDLVAEYYPLNTAAVKKYGAKYGTSAAKTVNNGAYKLTGWTGSNSTWNYVKNPHYWDTKNVKIKKVNVNVTKDESTAANLFKSDNVQETTVSSQYVRSNGNDKQLHTHLLGRLQYLYVNSKKKSTNSENLRQAVSYVVDRQQLTSKVLQDGSKPALSAVPRGDQVNPKTGKDMATEVGNLLPHDVTKAKAYWQKYLKETGKSKVTLNLLTDDTDDDKHVGTYMQSVMEKNFKGLTVTVTSIPHAQHVARDFAGTFELNLTGWSSSWLDSGDYLGLAAKSNTVNFTGWNDDQFNQLLASANNKTGQARYDGLVSADKRLMEVKGYLPLYQPSQANLVSSKVGGLKYNLVHTAKYQYAYWK</sequence>
<dbReference type="EMBL" id="AYZH01000005">
    <property type="protein sequence ID" value="KRN02681.1"/>
    <property type="molecule type" value="Genomic_DNA"/>
</dbReference>
<dbReference type="InterPro" id="IPR000914">
    <property type="entry name" value="SBP_5_dom"/>
</dbReference>
<dbReference type="CDD" id="cd08504">
    <property type="entry name" value="PBP2_OppA"/>
    <property type="match status" value="1"/>
</dbReference>